<evidence type="ECO:0000313" key="1">
    <source>
        <dbReference type="EMBL" id="CEK75222.1"/>
    </source>
</evidence>
<name>A0A0B7A3J9_9EUPU</name>
<sequence length="55" mass="6429">MSTLQKKTWRPIWQLEMTLPSNFRGSKGDEMNHSSLKLLVLWLDDCQKNGEVNHS</sequence>
<reference evidence="1" key="1">
    <citation type="submission" date="2014-12" db="EMBL/GenBank/DDBJ databases">
        <title>Insight into the proteome of Arion vulgaris.</title>
        <authorList>
            <person name="Aradska J."/>
            <person name="Bulat T."/>
            <person name="Smidak R."/>
            <person name="Sarate P."/>
            <person name="Gangsoo J."/>
            <person name="Sialana F."/>
            <person name="Bilban M."/>
            <person name="Lubec G."/>
        </authorList>
    </citation>
    <scope>NUCLEOTIDE SEQUENCE</scope>
    <source>
        <tissue evidence="1">Skin</tissue>
    </source>
</reference>
<proteinExistence type="predicted"/>
<gene>
    <name evidence="1" type="primary">ORF94578</name>
</gene>
<dbReference type="AlphaFoldDB" id="A0A0B7A3J9"/>
<organism evidence="1">
    <name type="scientific">Arion vulgaris</name>
    <dbReference type="NCBI Taxonomy" id="1028688"/>
    <lineage>
        <taxon>Eukaryota</taxon>
        <taxon>Metazoa</taxon>
        <taxon>Spiralia</taxon>
        <taxon>Lophotrochozoa</taxon>
        <taxon>Mollusca</taxon>
        <taxon>Gastropoda</taxon>
        <taxon>Heterobranchia</taxon>
        <taxon>Euthyneura</taxon>
        <taxon>Panpulmonata</taxon>
        <taxon>Eupulmonata</taxon>
        <taxon>Stylommatophora</taxon>
        <taxon>Helicina</taxon>
        <taxon>Arionoidea</taxon>
        <taxon>Arionidae</taxon>
        <taxon>Arion</taxon>
    </lineage>
</organism>
<accession>A0A0B7A3J9</accession>
<protein>
    <submittedName>
        <fullName evidence="1">Uncharacterized protein</fullName>
    </submittedName>
</protein>
<dbReference type="EMBL" id="HACG01028357">
    <property type="protein sequence ID" value="CEK75222.1"/>
    <property type="molecule type" value="Transcribed_RNA"/>
</dbReference>
<feature type="non-terminal residue" evidence="1">
    <location>
        <position position="55"/>
    </location>
</feature>